<organism evidence="2 3">
    <name type="scientific">Caulobacter endophyticus</name>
    <dbReference type="NCBI Taxonomy" id="2172652"/>
    <lineage>
        <taxon>Bacteria</taxon>
        <taxon>Pseudomonadati</taxon>
        <taxon>Pseudomonadota</taxon>
        <taxon>Alphaproteobacteria</taxon>
        <taxon>Caulobacterales</taxon>
        <taxon>Caulobacteraceae</taxon>
        <taxon>Caulobacter</taxon>
    </lineage>
</organism>
<gene>
    <name evidence="2" type="ORF">DDF67_05885</name>
</gene>
<name>A0A2T9K7R9_9CAUL</name>
<dbReference type="CDD" id="cd01038">
    <property type="entry name" value="Endonuclease_DUF559"/>
    <property type="match status" value="1"/>
</dbReference>
<dbReference type="RefSeq" id="WP_109099992.1">
    <property type="nucleotide sequence ID" value="NZ_QDKQ01000026.1"/>
</dbReference>
<sequence length="123" mass="14341">MLSSCRPSSWRHGQARQRRRLRRAQTLAEEKLWALLRGRRLGGFKFRRQMPIDRYFADFVCRDANLIVELDGASHEDRELHDMERTVALQRCGYRVLRFGNEFVLTDPGEVLLAIGAALRLKA</sequence>
<accession>A0A2T9K7R9</accession>
<dbReference type="AlphaFoldDB" id="A0A2T9K7R9"/>
<dbReference type="InterPro" id="IPR007569">
    <property type="entry name" value="DUF559"/>
</dbReference>
<dbReference type="InterPro" id="IPR011335">
    <property type="entry name" value="Restrct_endonuc-II-like"/>
</dbReference>
<dbReference type="Proteomes" id="UP000245073">
    <property type="component" value="Unassembled WGS sequence"/>
</dbReference>
<keyword evidence="3" id="KW-1185">Reference proteome</keyword>
<keyword evidence="2" id="KW-0255">Endonuclease</keyword>
<protein>
    <submittedName>
        <fullName evidence="2">Endonuclease</fullName>
    </submittedName>
</protein>
<dbReference type="Gene3D" id="3.40.960.10">
    <property type="entry name" value="VSR Endonuclease"/>
    <property type="match status" value="1"/>
</dbReference>
<dbReference type="InterPro" id="IPR047216">
    <property type="entry name" value="Endonuclease_DUF559_bact"/>
</dbReference>
<dbReference type="PANTHER" id="PTHR38590:SF1">
    <property type="entry name" value="BLL0828 PROTEIN"/>
    <property type="match status" value="1"/>
</dbReference>
<comment type="caution">
    <text evidence="2">The sequence shown here is derived from an EMBL/GenBank/DDBJ whole genome shotgun (WGS) entry which is preliminary data.</text>
</comment>
<dbReference type="SUPFAM" id="SSF52980">
    <property type="entry name" value="Restriction endonuclease-like"/>
    <property type="match status" value="1"/>
</dbReference>
<dbReference type="Pfam" id="PF04480">
    <property type="entry name" value="DUF559"/>
    <property type="match status" value="1"/>
</dbReference>
<evidence type="ECO:0000313" key="3">
    <source>
        <dbReference type="Proteomes" id="UP000245073"/>
    </source>
</evidence>
<feature type="domain" description="DUF559" evidence="1">
    <location>
        <begin position="16"/>
        <end position="119"/>
    </location>
</feature>
<proteinExistence type="predicted"/>
<dbReference type="PANTHER" id="PTHR38590">
    <property type="entry name" value="BLL0828 PROTEIN"/>
    <property type="match status" value="1"/>
</dbReference>
<dbReference type="GO" id="GO:0004519">
    <property type="term" value="F:endonuclease activity"/>
    <property type="evidence" value="ECO:0007669"/>
    <property type="project" value="UniProtKB-KW"/>
</dbReference>
<evidence type="ECO:0000259" key="1">
    <source>
        <dbReference type="Pfam" id="PF04480"/>
    </source>
</evidence>
<keyword evidence="2" id="KW-0540">Nuclease</keyword>
<dbReference type="EMBL" id="QDKQ01000026">
    <property type="protein sequence ID" value="PVM92018.1"/>
    <property type="molecule type" value="Genomic_DNA"/>
</dbReference>
<keyword evidence="2" id="KW-0378">Hydrolase</keyword>
<evidence type="ECO:0000313" key="2">
    <source>
        <dbReference type="EMBL" id="PVM92018.1"/>
    </source>
</evidence>
<reference evidence="2 3" key="1">
    <citation type="submission" date="2018-04" db="EMBL/GenBank/DDBJ databases">
        <title>The genome sequence of Caulobacter sp. 744.</title>
        <authorList>
            <person name="Gao J."/>
            <person name="Sun J."/>
        </authorList>
    </citation>
    <scope>NUCLEOTIDE SEQUENCE [LARGE SCALE GENOMIC DNA]</scope>
    <source>
        <strain evidence="2 3">774</strain>
    </source>
</reference>
<dbReference type="OrthoDB" id="9798754at2"/>